<sequence length="226" mass="25662">MLKMGNMWRLGLVIISMLEHHFLQAIDPHKLYFIEDQPNKLKKEENPFNKNHPRGLFQPEELSLGGTDGKPKTLNLFDDLLVPKINQGRDKESYIVQHSGENAGDQSFPPAPKKLKLDLKLSLGLPNVDQNSFSLFHPQVSQSEGFHLSGSTQPTSTYPSNCNHASTSLQQEIQNPISYNRFMDKNKLDQINPSHTSRRMSDPNFLIEPKMGFDESVQDGIQNRIP</sequence>
<proteinExistence type="predicted"/>
<evidence type="ECO:0000313" key="5">
    <source>
        <dbReference type="Proteomes" id="UP000324748"/>
    </source>
</evidence>
<dbReference type="AlphaFoldDB" id="A0A5B0LX35"/>
<dbReference type="EMBL" id="VSWC01000041">
    <property type="protein sequence ID" value="KAA1104338.1"/>
    <property type="molecule type" value="Genomic_DNA"/>
</dbReference>
<feature type="region of interest" description="Disordered" evidence="1">
    <location>
        <begin position="145"/>
        <end position="164"/>
    </location>
</feature>
<evidence type="ECO:0000256" key="1">
    <source>
        <dbReference type="SAM" id="MobiDB-lite"/>
    </source>
</evidence>
<comment type="caution">
    <text evidence="3">The sequence shown here is derived from an EMBL/GenBank/DDBJ whole genome shotgun (WGS) entry which is preliminary data.</text>
</comment>
<dbReference type="Proteomes" id="UP000324748">
    <property type="component" value="Unassembled WGS sequence"/>
</dbReference>
<feature type="signal peptide" evidence="2">
    <location>
        <begin position="1"/>
        <end position="25"/>
    </location>
</feature>
<reference evidence="5 6" key="1">
    <citation type="submission" date="2019-05" db="EMBL/GenBank/DDBJ databases">
        <title>Emergence of the Ug99 lineage of the wheat stem rust pathogen through somatic hybridization.</title>
        <authorList>
            <person name="Li F."/>
            <person name="Upadhyaya N.M."/>
            <person name="Sperschneider J."/>
            <person name="Matny O."/>
            <person name="Nguyen-Phuc H."/>
            <person name="Mago R."/>
            <person name="Raley C."/>
            <person name="Miller M.E."/>
            <person name="Silverstein K.A.T."/>
            <person name="Henningsen E."/>
            <person name="Hirsch C.D."/>
            <person name="Visser B."/>
            <person name="Pretorius Z.A."/>
            <person name="Steffenson B.J."/>
            <person name="Schwessinger B."/>
            <person name="Dodds P.N."/>
            <person name="Figueroa M."/>
        </authorList>
    </citation>
    <scope>NUCLEOTIDE SEQUENCE [LARGE SCALE GENOMIC DNA]</scope>
    <source>
        <strain evidence="4">21-0</strain>
        <strain evidence="3 6">Ug99</strain>
    </source>
</reference>
<protein>
    <submittedName>
        <fullName evidence="3">Uncharacterized protein</fullName>
    </submittedName>
</protein>
<evidence type="ECO:0000313" key="4">
    <source>
        <dbReference type="EMBL" id="KAA1104338.1"/>
    </source>
</evidence>
<keyword evidence="2" id="KW-0732">Signal</keyword>
<name>A0A5B0LX35_PUCGR</name>
<dbReference type="Proteomes" id="UP000325313">
    <property type="component" value="Unassembled WGS sequence"/>
</dbReference>
<dbReference type="EMBL" id="VDEP01000505">
    <property type="protein sequence ID" value="KAA1068589.1"/>
    <property type="molecule type" value="Genomic_DNA"/>
</dbReference>
<feature type="chain" id="PRO_5033473463" evidence="2">
    <location>
        <begin position="26"/>
        <end position="226"/>
    </location>
</feature>
<evidence type="ECO:0000313" key="6">
    <source>
        <dbReference type="Proteomes" id="UP000325313"/>
    </source>
</evidence>
<gene>
    <name evidence="4" type="ORF">PGT21_019990</name>
    <name evidence="3" type="ORF">PGTUg99_032840</name>
</gene>
<keyword evidence="5" id="KW-1185">Reference proteome</keyword>
<accession>A0A5B0LX35</accession>
<evidence type="ECO:0000313" key="3">
    <source>
        <dbReference type="EMBL" id="KAA1068589.1"/>
    </source>
</evidence>
<evidence type="ECO:0000256" key="2">
    <source>
        <dbReference type="SAM" id="SignalP"/>
    </source>
</evidence>
<organism evidence="3 6">
    <name type="scientific">Puccinia graminis f. sp. tritici</name>
    <dbReference type="NCBI Taxonomy" id="56615"/>
    <lineage>
        <taxon>Eukaryota</taxon>
        <taxon>Fungi</taxon>
        <taxon>Dikarya</taxon>
        <taxon>Basidiomycota</taxon>
        <taxon>Pucciniomycotina</taxon>
        <taxon>Pucciniomycetes</taxon>
        <taxon>Pucciniales</taxon>
        <taxon>Pucciniaceae</taxon>
        <taxon>Puccinia</taxon>
    </lineage>
</organism>